<keyword evidence="2" id="KW-1133">Transmembrane helix</keyword>
<reference evidence="3" key="1">
    <citation type="submission" date="2022-10" db="EMBL/GenBank/DDBJ databases">
        <title>Genome sequence of Actinomyces israelii ATCC 10048.</title>
        <authorList>
            <person name="Watt R.M."/>
            <person name="Tong W.M."/>
        </authorList>
    </citation>
    <scope>NUCLEOTIDE SEQUENCE</scope>
    <source>
        <strain evidence="3">ATCC 10048</strain>
    </source>
</reference>
<accession>A0ABT4I8P8</accession>
<evidence type="ECO:0000313" key="4">
    <source>
        <dbReference type="Proteomes" id="UP001072034"/>
    </source>
</evidence>
<feature type="transmembrane region" description="Helical" evidence="2">
    <location>
        <begin position="84"/>
        <end position="108"/>
    </location>
</feature>
<name>A0ABT4I8P8_9ACTO</name>
<sequence>MAVGHQVRTMIVAVAVGLGIALWRVGTVRAGAPFGAARRVTALVPPVLAMAQVSADHAGWNACGSALGWMDNDAEGVPWWVRPLWLVGGRGALAVPVSVALLGCCLLVDDYRRGGARERGPPLPEAPAVRLPVLTGVPGPLQAVSIAVLAPGAVRLERPGGGLVGLREPSPGRAGGDAAGPGDRGPGAGRAGRAGRYHGRRRPGP</sequence>
<keyword evidence="4" id="KW-1185">Reference proteome</keyword>
<organism evidence="3 4">
    <name type="scientific">Actinomyces israelii</name>
    <dbReference type="NCBI Taxonomy" id="1659"/>
    <lineage>
        <taxon>Bacteria</taxon>
        <taxon>Bacillati</taxon>
        <taxon>Actinomycetota</taxon>
        <taxon>Actinomycetes</taxon>
        <taxon>Actinomycetales</taxon>
        <taxon>Actinomycetaceae</taxon>
        <taxon>Actinomyces</taxon>
    </lineage>
</organism>
<gene>
    <name evidence="3" type="ORF">OHJ16_08670</name>
</gene>
<dbReference type="EMBL" id="JAPTMY010000017">
    <property type="protein sequence ID" value="MCZ0858116.1"/>
    <property type="molecule type" value="Genomic_DNA"/>
</dbReference>
<proteinExistence type="predicted"/>
<protein>
    <submittedName>
        <fullName evidence="3">Uncharacterized protein</fullName>
    </submittedName>
</protein>
<keyword evidence="2" id="KW-0812">Transmembrane</keyword>
<keyword evidence="2" id="KW-0472">Membrane</keyword>
<dbReference type="Proteomes" id="UP001072034">
    <property type="component" value="Unassembled WGS sequence"/>
</dbReference>
<comment type="caution">
    <text evidence="3">The sequence shown here is derived from an EMBL/GenBank/DDBJ whole genome shotgun (WGS) entry which is preliminary data.</text>
</comment>
<feature type="compositionally biased region" description="Gly residues" evidence="1">
    <location>
        <begin position="173"/>
        <end position="192"/>
    </location>
</feature>
<evidence type="ECO:0000313" key="3">
    <source>
        <dbReference type="EMBL" id="MCZ0858116.1"/>
    </source>
</evidence>
<feature type="region of interest" description="Disordered" evidence="1">
    <location>
        <begin position="160"/>
        <end position="205"/>
    </location>
</feature>
<evidence type="ECO:0000256" key="1">
    <source>
        <dbReference type="SAM" id="MobiDB-lite"/>
    </source>
</evidence>
<feature type="compositionally biased region" description="Basic residues" evidence="1">
    <location>
        <begin position="193"/>
        <end position="205"/>
    </location>
</feature>
<evidence type="ECO:0000256" key="2">
    <source>
        <dbReference type="SAM" id="Phobius"/>
    </source>
</evidence>
<dbReference type="RefSeq" id="WP_268917573.1">
    <property type="nucleotide sequence ID" value="NZ_JAPTMY010000017.1"/>
</dbReference>